<accession>A0AAD0SQW2</accession>
<dbReference type="EMBL" id="CP032100">
    <property type="protein sequence ID" value="AXX89315.1"/>
    <property type="molecule type" value="Genomic_DNA"/>
</dbReference>
<evidence type="ECO:0000313" key="1">
    <source>
        <dbReference type="EMBL" id="AXX89315.1"/>
    </source>
</evidence>
<dbReference type="RefSeq" id="WP_118885871.1">
    <property type="nucleotide sequence ID" value="NZ_CP032100.1"/>
</dbReference>
<sequence length="125" mass="15104">MNKLYIGNEQTIYSLTSGKEIVLTNLELEELLQSYDEYHELKIENKRYEDREKDYRYDISLLHTKIKIIGYVERIINEFNNHPFSANSKVIYKDKEYEVLSVNFEEKLIQLQNEDWVRCESCQII</sequence>
<reference evidence="1 2" key="1">
    <citation type="submission" date="2018-08" db="EMBL/GenBank/DDBJ databases">
        <title>Complete genome of the Arcobacter suis type strain LMG 26152.</title>
        <authorList>
            <person name="Miller W.G."/>
            <person name="Yee E."/>
            <person name="Bono J.L."/>
        </authorList>
    </citation>
    <scope>NUCLEOTIDE SEQUENCE [LARGE SCALE GENOMIC DNA]</scope>
    <source>
        <strain evidence="1 2">CECT 7833</strain>
    </source>
</reference>
<protein>
    <submittedName>
        <fullName evidence="1">Uncharacterized protein</fullName>
    </submittedName>
</protein>
<dbReference type="KEGG" id="asui:ASUIS_0824"/>
<gene>
    <name evidence="1" type="ORF">ASUIS_0824</name>
</gene>
<dbReference type="AlphaFoldDB" id="A0AAD0SQW2"/>
<dbReference type="Proteomes" id="UP000263040">
    <property type="component" value="Chromosome"/>
</dbReference>
<name>A0AAD0SQW2_9BACT</name>
<keyword evidence="2" id="KW-1185">Reference proteome</keyword>
<organism evidence="1 2">
    <name type="scientific">Arcobacter suis CECT 7833</name>
    <dbReference type="NCBI Taxonomy" id="663365"/>
    <lineage>
        <taxon>Bacteria</taxon>
        <taxon>Pseudomonadati</taxon>
        <taxon>Campylobacterota</taxon>
        <taxon>Epsilonproteobacteria</taxon>
        <taxon>Campylobacterales</taxon>
        <taxon>Arcobacteraceae</taxon>
        <taxon>Arcobacter</taxon>
    </lineage>
</organism>
<proteinExistence type="predicted"/>
<evidence type="ECO:0000313" key="2">
    <source>
        <dbReference type="Proteomes" id="UP000263040"/>
    </source>
</evidence>